<dbReference type="EMBL" id="CP040916">
    <property type="protein sequence ID" value="QDQ09410.1"/>
    <property type="molecule type" value="Genomic_DNA"/>
</dbReference>
<organism evidence="4 5">
    <name type="scientific">Streptomyces spectabilis</name>
    <dbReference type="NCBI Taxonomy" id="68270"/>
    <lineage>
        <taxon>Bacteria</taxon>
        <taxon>Bacillati</taxon>
        <taxon>Actinomycetota</taxon>
        <taxon>Actinomycetes</taxon>
        <taxon>Kitasatosporales</taxon>
        <taxon>Streptomycetaceae</taxon>
        <taxon>Streptomyces</taxon>
    </lineage>
</organism>
<feature type="transmembrane region" description="Helical" evidence="2">
    <location>
        <begin position="234"/>
        <end position="252"/>
    </location>
</feature>
<feature type="transmembrane region" description="Helical" evidence="2">
    <location>
        <begin position="168"/>
        <end position="191"/>
    </location>
</feature>
<accession>A0A516R1A5</accession>
<name>A0A516R1A5_STRST</name>
<feature type="transmembrane region" description="Helical" evidence="2">
    <location>
        <begin position="83"/>
        <end position="107"/>
    </location>
</feature>
<dbReference type="Proteomes" id="UP000316806">
    <property type="component" value="Chromosome"/>
</dbReference>
<protein>
    <submittedName>
        <fullName evidence="4">DUF4234 domain-containing protein</fullName>
    </submittedName>
</protein>
<gene>
    <name evidence="4" type="ORF">FH965_01530</name>
</gene>
<evidence type="ECO:0000256" key="2">
    <source>
        <dbReference type="SAM" id="Phobius"/>
    </source>
</evidence>
<keyword evidence="2" id="KW-1133">Transmembrane helix</keyword>
<sequence length="282" mass="33130">MSVSGAGEEAVDEVGSVPVRPDPKMELSRRGLWSPSGNMLDESRESFRTSLRTHRLGALMDQLQAVQQVDRYVHERRTTDQKFIGWGIYFFFLTWITLGIYPLVMAYRRLNRADLFRDRRVCYYNAVIEASKQHAEEHGQYDACHDDLNDLQRFTTERFEDEHKPIKAGLSLFLSFITFGIYGCIATYRLMRFWWQIQLTEQDFDEKLSLIWTKLGIVRYPVTFRPVDDLNRSFGMHFLLSFVTLGVYGLVWDYRLHTDPEKLYPEMHSTEDAILNTLRNVS</sequence>
<feature type="region of interest" description="Disordered" evidence="1">
    <location>
        <begin position="1"/>
        <end position="22"/>
    </location>
</feature>
<keyword evidence="2" id="KW-0472">Membrane</keyword>
<evidence type="ECO:0000256" key="1">
    <source>
        <dbReference type="SAM" id="MobiDB-lite"/>
    </source>
</evidence>
<dbReference type="AlphaFoldDB" id="A0A516R1A5"/>
<evidence type="ECO:0000259" key="3">
    <source>
        <dbReference type="Pfam" id="PF14018"/>
    </source>
</evidence>
<keyword evidence="2" id="KW-0812">Transmembrane</keyword>
<evidence type="ECO:0000313" key="4">
    <source>
        <dbReference type="EMBL" id="QDQ09410.1"/>
    </source>
</evidence>
<dbReference type="InterPro" id="IPR025328">
    <property type="entry name" value="DUF4234"/>
</dbReference>
<dbReference type="Pfam" id="PF14018">
    <property type="entry name" value="DUF4234"/>
    <property type="match status" value="1"/>
</dbReference>
<reference evidence="4 5" key="1">
    <citation type="journal article" date="2019" name="J. Ind. Microbiol. Biotechnol.">
        <title>The complete genomic sequence of Streptomyces spectabilis NRRL-2792 and identification of secondary metabolite biosynthetic gene clusters.</title>
        <authorList>
            <person name="Sinha A."/>
            <person name="Phillips-Salemka S."/>
            <person name="Niraula T.A."/>
            <person name="Short K.A."/>
            <person name="Niraula N.P."/>
        </authorList>
    </citation>
    <scope>NUCLEOTIDE SEQUENCE [LARGE SCALE GENOMIC DNA]</scope>
    <source>
        <strain evidence="4 5">NRRL 2792</strain>
    </source>
</reference>
<proteinExistence type="predicted"/>
<evidence type="ECO:0000313" key="5">
    <source>
        <dbReference type="Proteomes" id="UP000316806"/>
    </source>
</evidence>
<feature type="domain" description="DUF4234" evidence="3">
    <location>
        <begin position="232"/>
        <end position="266"/>
    </location>
</feature>